<dbReference type="Pfam" id="PF01215">
    <property type="entry name" value="COX5B"/>
    <property type="match status" value="1"/>
</dbReference>
<evidence type="ECO:0000313" key="13">
    <source>
        <dbReference type="EMBL" id="TGZ82188.1"/>
    </source>
</evidence>
<evidence type="ECO:0000256" key="5">
    <source>
        <dbReference type="ARBA" id="ARBA00022792"/>
    </source>
</evidence>
<dbReference type="InParanoid" id="A0A4S2MZF2"/>
<feature type="binding site" evidence="12">
    <location>
        <position position="142"/>
    </location>
    <ligand>
        <name>Zn(2+)</name>
        <dbReference type="ChEBI" id="CHEBI:29105"/>
    </ligand>
</feature>
<evidence type="ECO:0000256" key="9">
    <source>
        <dbReference type="ARBA" id="ARBA00023136"/>
    </source>
</evidence>
<sequence length="191" mass="20924">MIMVNCLEIAMDVVAVGGVLICENDLSHTTSSSQSTTHALDIAIDEIKTQSDLIGPGSAPGTIPTDIEQATGLERLEILGKMEGIDVFDMTPLDASRKGTLDNPITVESFGEERYLGCTGYPADSHTTIWLTVSKGRPIERCPECGSVYKMDYIGPEEDAHAHEHHDHGEPHFPPQKDVETLADYVKPQYW</sequence>
<dbReference type="SUPFAM" id="SSF57802">
    <property type="entry name" value="Rubredoxin-like"/>
    <property type="match status" value="1"/>
</dbReference>
<dbReference type="GO" id="GO:0005743">
    <property type="term" value="C:mitochondrial inner membrane"/>
    <property type="evidence" value="ECO:0007669"/>
    <property type="project" value="UniProtKB-SubCell"/>
</dbReference>
<reference evidence="13 14" key="1">
    <citation type="submission" date="2019-04" db="EMBL/GenBank/DDBJ databases">
        <title>Comparative genomics and transcriptomics to analyze fruiting body development in filamentous ascomycetes.</title>
        <authorList>
            <consortium name="DOE Joint Genome Institute"/>
            <person name="Lutkenhaus R."/>
            <person name="Traeger S."/>
            <person name="Breuer J."/>
            <person name="Kuo A."/>
            <person name="Lipzen A."/>
            <person name="Pangilinan J."/>
            <person name="Dilworth D."/>
            <person name="Sandor L."/>
            <person name="Poggeler S."/>
            <person name="Barry K."/>
            <person name="Grigoriev I.V."/>
            <person name="Nowrousian M."/>
        </authorList>
    </citation>
    <scope>NUCLEOTIDE SEQUENCE [LARGE SCALE GENOMIC DNA]</scope>
    <source>
        <strain evidence="13 14">CBS 389.68</strain>
    </source>
</reference>
<feature type="binding site" evidence="12">
    <location>
        <position position="145"/>
    </location>
    <ligand>
        <name>Zn(2+)</name>
        <dbReference type="ChEBI" id="CHEBI:29105"/>
    </ligand>
</feature>
<comment type="pathway">
    <text evidence="2">Energy metabolism; oxidative phosphorylation.</text>
</comment>
<evidence type="ECO:0000256" key="7">
    <source>
        <dbReference type="ARBA" id="ARBA00022946"/>
    </source>
</evidence>
<feature type="binding site" evidence="12">
    <location>
        <position position="118"/>
    </location>
    <ligand>
        <name>Zn(2+)</name>
        <dbReference type="ChEBI" id="CHEBI:29105"/>
    </ligand>
</feature>
<dbReference type="InterPro" id="IPR036972">
    <property type="entry name" value="Cyt_c_oxidase_su5b_sf"/>
</dbReference>
<dbReference type="FunFam" id="2.60.11.10:FF:000003">
    <property type="entry name" value="Cytochrome c oxidase subunit IV"/>
    <property type="match status" value="1"/>
</dbReference>
<comment type="subcellular location">
    <subcellularLocation>
        <location evidence="1">Mitochondrion inner membrane</location>
        <topology evidence="1">Peripheral membrane protein</topology>
        <orientation evidence="1">Matrix side</orientation>
    </subcellularLocation>
</comment>
<comment type="similarity">
    <text evidence="3">Belongs to the cytochrome c oxidase subunit 5B family.</text>
</comment>
<evidence type="ECO:0000256" key="6">
    <source>
        <dbReference type="ARBA" id="ARBA00022833"/>
    </source>
</evidence>
<proteinExistence type="inferred from homology"/>
<keyword evidence="14" id="KW-1185">Reference proteome</keyword>
<keyword evidence="6 12" id="KW-0862">Zinc</keyword>
<keyword evidence="5" id="KW-0999">Mitochondrion inner membrane</keyword>
<dbReference type="Proteomes" id="UP000298138">
    <property type="component" value="Unassembled WGS sequence"/>
</dbReference>
<evidence type="ECO:0000256" key="2">
    <source>
        <dbReference type="ARBA" id="ARBA00004673"/>
    </source>
</evidence>
<evidence type="ECO:0000313" key="14">
    <source>
        <dbReference type="Proteomes" id="UP000298138"/>
    </source>
</evidence>
<dbReference type="AlphaFoldDB" id="A0A4S2MZF2"/>
<dbReference type="FunCoup" id="A0A4S2MZF2">
    <property type="interactions" value="416"/>
</dbReference>
<dbReference type="GO" id="GO:0046872">
    <property type="term" value="F:metal ion binding"/>
    <property type="evidence" value="ECO:0007669"/>
    <property type="project" value="UniProtKB-KW"/>
</dbReference>
<dbReference type="GO" id="GO:0006123">
    <property type="term" value="P:mitochondrial electron transport, cytochrome c to oxygen"/>
    <property type="evidence" value="ECO:0007669"/>
    <property type="project" value="InterPro"/>
</dbReference>
<organism evidence="13 14">
    <name type="scientific">Ascodesmis nigricans</name>
    <dbReference type="NCBI Taxonomy" id="341454"/>
    <lineage>
        <taxon>Eukaryota</taxon>
        <taxon>Fungi</taxon>
        <taxon>Dikarya</taxon>
        <taxon>Ascomycota</taxon>
        <taxon>Pezizomycotina</taxon>
        <taxon>Pezizomycetes</taxon>
        <taxon>Pezizales</taxon>
        <taxon>Ascodesmidaceae</taxon>
        <taxon>Ascodesmis</taxon>
    </lineage>
</organism>
<name>A0A4S2MZF2_9PEZI</name>
<dbReference type="Gene3D" id="2.60.11.10">
    <property type="entry name" value="Cytochrome c oxidase, subunit Vb"/>
    <property type="match status" value="1"/>
</dbReference>
<dbReference type="InterPro" id="IPR002124">
    <property type="entry name" value="Cyt_c_oxidase_su5b"/>
</dbReference>
<dbReference type="PANTHER" id="PTHR10122:SF0">
    <property type="entry name" value="CYTOCHROME C OXIDASE SUBUNIT 5B, ISOFORM A-RELATED"/>
    <property type="match status" value="1"/>
</dbReference>
<evidence type="ECO:0000256" key="4">
    <source>
        <dbReference type="ARBA" id="ARBA00022723"/>
    </source>
</evidence>
<keyword evidence="7" id="KW-0809">Transit peptide</keyword>
<evidence type="ECO:0000256" key="1">
    <source>
        <dbReference type="ARBA" id="ARBA00004443"/>
    </source>
</evidence>
<evidence type="ECO:0000256" key="3">
    <source>
        <dbReference type="ARBA" id="ARBA00010292"/>
    </source>
</evidence>
<dbReference type="CDD" id="cd00924">
    <property type="entry name" value="Cyt_c_Oxidase_Vb"/>
    <property type="match status" value="1"/>
</dbReference>
<evidence type="ECO:0000256" key="10">
    <source>
        <dbReference type="ARBA" id="ARBA00031366"/>
    </source>
</evidence>
<feature type="binding site" evidence="12">
    <location>
        <position position="126"/>
    </location>
    <ligand>
        <name>Zn(2+)</name>
        <dbReference type="ChEBI" id="CHEBI:29105"/>
    </ligand>
</feature>
<keyword evidence="9" id="KW-0472">Membrane</keyword>
<dbReference type="PANTHER" id="PTHR10122">
    <property type="entry name" value="CYTOCHROME C OXIDASE SUBUNIT 5B, MITOCHONDRIAL"/>
    <property type="match status" value="1"/>
</dbReference>
<accession>A0A4S2MZF2</accession>
<dbReference type="EMBL" id="ML220116">
    <property type="protein sequence ID" value="TGZ82188.1"/>
    <property type="molecule type" value="Genomic_DNA"/>
</dbReference>
<evidence type="ECO:0000256" key="8">
    <source>
        <dbReference type="ARBA" id="ARBA00023128"/>
    </source>
</evidence>
<dbReference type="PROSITE" id="PS51359">
    <property type="entry name" value="COX5B_2"/>
    <property type="match status" value="1"/>
</dbReference>
<keyword evidence="4 12" id="KW-0479">Metal-binding</keyword>
<keyword evidence="8" id="KW-0496">Mitochondrion</keyword>
<protein>
    <recommendedName>
        <fullName evidence="11">Cytochrome c oxidase subunit 4, mitochondrial</fullName>
    </recommendedName>
    <alternativeName>
        <fullName evidence="10">Cytochrome c oxidase polypeptide IV</fullName>
    </alternativeName>
</protein>
<gene>
    <name evidence="13" type="ORF">EX30DRAFT_217923</name>
</gene>
<dbReference type="GO" id="GO:0045277">
    <property type="term" value="C:respiratory chain complex IV"/>
    <property type="evidence" value="ECO:0007669"/>
    <property type="project" value="InterPro"/>
</dbReference>
<dbReference type="STRING" id="341454.A0A4S2MZF2"/>
<evidence type="ECO:0000256" key="12">
    <source>
        <dbReference type="PIRSR" id="PIRSR602124-2"/>
    </source>
</evidence>
<evidence type="ECO:0000256" key="11">
    <source>
        <dbReference type="ARBA" id="ARBA00070613"/>
    </source>
</evidence>
<dbReference type="OrthoDB" id="10249250at2759"/>